<keyword evidence="2" id="KW-0378">Hydrolase</keyword>
<dbReference type="GO" id="GO:0005737">
    <property type="term" value="C:cytoplasm"/>
    <property type="evidence" value="ECO:0007669"/>
    <property type="project" value="TreeGrafter"/>
</dbReference>
<dbReference type="STRING" id="43265.A0A545UUE2"/>
<dbReference type="InterPro" id="IPR012337">
    <property type="entry name" value="RNaseH-like_sf"/>
</dbReference>
<dbReference type="PANTHER" id="PTHR13620">
    <property type="entry name" value="3-5 EXONUCLEASE"/>
    <property type="match status" value="1"/>
</dbReference>
<dbReference type="AlphaFoldDB" id="A0A545UUE2"/>
<keyword evidence="5" id="KW-0067">ATP-binding</keyword>
<dbReference type="Pfam" id="PF01612">
    <property type="entry name" value="DNA_pol_A_exo1"/>
    <property type="match status" value="1"/>
</dbReference>
<feature type="region of interest" description="Disordered" evidence="3">
    <location>
        <begin position="376"/>
        <end position="404"/>
    </location>
</feature>
<keyword evidence="5" id="KW-0347">Helicase</keyword>
<dbReference type="InterPro" id="IPR036397">
    <property type="entry name" value="RNaseH_sf"/>
</dbReference>
<dbReference type="GO" id="GO:0003676">
    <property type="term" value="F:nucleic acid binding"/>
    <property type="evidence" value="ECO:0007669"/>
    <property type="project" value="InterPro"/>
</dbReference>
<dbReference type="PANTHER" id="PTHR13620:SF104">
    <property type="entry name" value="EXONUCLEASE 3'-5' DOMAIN-CONTAINING PROTEIN 2"/>
    <property type="match status" value="1"/>
</dbReference>
<dbReference type="OrthoDB" id="1920326at2759"/>
<keyword evidence="6" id="KW-1185">Reference proteome</keyword>
<feature type="compositionally biased region" description="Basic and acidic residues" evidence="3">
    <location>
        <begin position="376"/>
        <end position="387"/>
    </location>
</feature>
<dbReference type="SMART" id="SM00474">
    <property type="entry name" value="35EXOc"/>
    <property type="match status" value="1"/>
</dbReference>
<dbReference type="SUPFAM" id="SSF53098">
    <property type="entry name" value="Ribonuclease H-like"/>
    <property type="match status" value="1"/>
</dbReference>
<evidence type="ECO:0000259" key="4">
    <source>
        <dbReference type="SMART" id="SM00474"/>
    </source>
</evidence>
<name>A0A545UUE2_9HYPO</name>
<sequence length="568" mass="61952">MNTGARGLTLGAGRPKANLWKPGTGIRFAPESETPPLYPMLDFKRFFQSQEATTATSCDGPPSALSTPQPLQASATPDKAPPKRCQEKQPISSVITATRVIEVASKTALATYTVRKQPTSHPTGCSSAKECRSTVEPPVTSLDFNISKELFQAALDQPKDSPGSFWSHAMYKSTAADGTTQNVKVHYCTSKHTMEHICQTYFLNEPVLGFDLEWVAYARRGGGPRENVSLIQIASPSRIGLFHVALFPKDDFVAPTFRAIMEDAAVEKVGVHIQADCTRLRNFLGVKTRGIVELSHLYKLVKHARDEQRRKLINKVPVALSTQVQEVLKLPLFKGQSVRGSNWSKPLTSKQLTYSAADAYAGLQLFHVLEERRRAMDPTPDRPRHAELGLPIPIPPTPVVSDAESDVDSDLESVEGSIGSDFSDGSIEEAMLELAVAATSASTAQSCARTANDQTAARDVRVEAAEARVAQRRSTRPGGRLLATPSSLRAFYIWQTNDDLTPADVAGLLRDPPLQTGTVITYILDAILAERLEYPKARLRREVLSLLHPTLAGGKYRAVVNQCSQAGT</sequence>
<dbReference type="GO" id="GO:0008408">
    <property type="term" value="F:3'-5' exonuclease activity"/>
    <property type="evidence" value="ECO:0007669"/>
    <property type="project" value="InterPro"/>
</dbReference>
<keyword evidence="5" id="KW-0547">Nucleotide-binding</keyword>
<accession>A0A545UUE2</accession>
<dbReference type="GO" id="GO:0006139">
    <property type="term" value="P:nucleobase-containing compound metabolic process"/>
    <property type="evidence" value="ECO:0007669"/>
    <property type="project" value="InterPro"/>
</dbReference>
<dbReference type="GO" id="GO:0005634">
    <property type="term" value="C:nucleus"/>
    <property type="evidence" value="ECO:0007669"/>
    <property type="project" value="TreeGrafter"/>
</dbReference>
<dbReference type="Gene3D" id="3.30.420.10">
    <property type="entry name" value="Ribonuclease H-like superfamily/Ribonuclease H"/>
    <property type="match status" value="1"/>
</dbReference>
<feature type="domain" description="3'-5' exonuclease" evidence="4">
    <location>
        <begin position="185"/>
        <end position="374"/>
    </location>
</feature>
<evidence type="ECO:0000256" key="1">
    <source>
        <dbReference type="ARBA" id="ARBA00022722"/>
    </source>
</evidence>
<feature type="compositionally biased region" description="Polar residues" evidence="3">
    <location>
        <begin position="64"/>
        <end position="75"/>
    </location>
</feature>
<dbReference type="InterPro" id="IPR051132">
    <property type="entry name" value="3-5_Exonuclease_domain"/>
</dbReference>
<dbReference type="InterPro" id="IPR002562">
    <property type="entry name" value="3'-5'_exonuclease_dom"/>
</dbReference>
<reference evidence="5 6" key="1">
    <citation type="journal article" date="2019" name="Appl. Microbiol. Biotechnol.">
        <title>Genome sequence of Isaria javanica and comparative genome analysis insights into family S53 peptidase evolution in fungal entomopathogens.</title>
        <authorList>
            <person name="Lin R."/>
            <person name="Zhang X."/>
            <person name="Xin B."/>
            <person name="Zou M."/>
            <person name="Gao Y."/>
            <person name="Qin F."/>
            <person name="Hu Q."/>
            <person name="Xie B."/>
            <person name="Cheng X."/>
        </authorList>
    </citation>
    <scope>NUCLEOTIDE SEQUENCE [LARGE SCALE GENOMIC DNA]</scope>
    <source>
        <strain evidence="5 6">IJ1G</strain>
    </source>
</reference>
<evidence type="ECO:0000256" key="2">
    <source>
        <dbReference type="ARBA" id="ARBA00022801"/>
    </source>
</evidence>
<keyword evidence="5" id="KW-0269">Exonuclease</keyword>
<proteinExistence type="predicted"/>
<keyword evidence="1" id="KW-0540">Nuclease</keyword>
<evidence type="ECO:0000313" key="5">
    <source>
        <dbReference type="EMBL" id="TQV93082.1"/>
    </source>
</evidence>
<dbReference type="CDD" id="cd06141">
    <property type="entry name" value="WRN_exo"/>
    <property type="match status" value="1"/>
</dbReference>
<dbReference type="EMBL" id="SPUK01000013">
    <property type="protein sequence ID" value="TQV93082.1"/>
    <property type="molecule type" value="Genomic_DNA"/>
</dbReference>
<feature type="region of interest" description="Disordered" evidence="3">
    <location>
        <begin position="52"/>
        <end position="91"/>
    </location>
</feature>
<dbReference type="GO" id="GO:0004386">
    <property type="term" value="F:helicase activity"/>
    <property type="evidence" value="ECO:0007669"/>
    <property type="project" value="UniProtKB-KW"/>
</dbReference>
<dbReference type="Proteomes" id="UP000315783">
    <property type="component" value="Unassembled WGS sequence"/>
</dbReference>
<gene>
    <name evidence="5" type="ORF">IF1G_08385</name>
</gene>
<organism evidence="5 6">
    <name type="scientific">Cordyceps javanica</name>
    <dbReference type="NCBI Taxonomy" id="43265"/>
    <lineage>
        <taxon>Eukaryota</taxon>
        <taxon>Fungi</taxon>
        <taxon>Dikarya</taxon>
        <taxon>Ascomycota</taxon>
        <taxon>Pezizomycotina</taxon>
        <taxon>Sordariomycetes</taxon>
        <taxon>Hypocreomycetidae</taxon>
        <taxon>Hypocreales</taxon>
        <taxon>Cordycipitaceae</taxon>
        <taxon>Cordyceps</taxon>
    </lineage>
</organism>
<evidence type="ECO:0000256" key="3">
    <source>
        <dbReference type="SAM" id="MobiDB-lite"/>
    </source>
</evidence>
<comment type="caution">
    <text evidence="5">The sequence shown here is derived from an EMBL/GenBank/DDBJ whole genome shotgun (WGS) entry which is preliminary data.</text>
</comment>
<protein>
    <submittedName>
        <fullName evidence="5">3'-5' exonuclease/helicase (Wrn)</fullName>
    </submittedName>
</protein>
<evidence type="ECO:0000313" key="6">
    <source>
        <dbReference type="Proteomes" id="UP000315783"/>
    </source>
</evidence>